<keyword evidence="6" id="KW-1185">Reference proteome</keyword>
<dbReference type="GO" id="GO:0034236">
    <property type="term" value="F:protein kinase A catalytic subunit binding"/>
    <property type="evidence" value="ECO:0007669"/>
    <property type="project" value="TreeGrafter"/>
</dbReference>
<gene>
    <name evidence="5" type="ORF">SVUK_LOCUS19231</name>
</gene>
<keyword evidence="3" id="KW-0114">cAMP</keyword>
<evidence type="ECO:0000256" key="2">
    <source>
        <dbReference type="ARBA" id="ARBA00022566"/>
    </source>
</evidence>
<reference evidence="5 6" key="1">
    <citation type="submission" date="2018-11" db="EMBL/GenBank/DDBJ databases">
        <authorList>
            <consortium name="Pathogen Informatics"/>
        </authorList>
    </citation>
    <scope>NUCLEOTIDE SEQUENCE [LARGE SCALE GENOMIC DNA]</scope>
</reference>
<accession>A0A3P7JT76</accession>
<dbReference type="Proteomes" id="UP000270094">
    <property type="component" value="Unassembled WGS sequence"/>
</dbReference>
<dbReference type="InterPro" id="IPR050503">
    <property type="entry name" value="cAMP-dep_PK_reg_su-like"/>
</dbReference>
<evidence type="ECO:0000256" key="1">
    <source>
        <dbReference type="ARBA" id="ARBA00005753"/>
    </source>
</evidence>
<dbReference type="InterPro" id="IPR018488">
    <property type="entry name" value="cNMP-bd_CS"/>
</dbReference>
<dbReference type="Gene3D" id="2.60.120.10">
    <property type="entry name" value="Jelly Rolls"/>
    <property type="match status" value="1"/>
</dbReference>
<dbReference type="PROSITE" id="PS00888">
    <property type="entry name" value="CNMP_BINDING_1"/>
    <property type="match status" value="1"/>
</dbReference>
<organism evidence="5 6">
    <name type="scientific">Strongylus vulgaris</name>
    <name type="common">Blood worm</name>
    <dbReference type="NCBI Taxonomy" id="40348"/>
    <lineage>
        <taxon>Eukaryota</taxon>
        <taxon>Metazoa</taxon>
        <taxon>Ecdysozoa</taxon>
        <taxon>Nematoda</taxon>
        <taxon>Chromadorea</taxon>
        <taxon>Rhabditida</taxon>
        <taxon>Rhabditina</taxon>
        <taxon>Rhabditomorpha</taxon>
        <taxon>Strongyloidea</taxon>
        <taxon>Strongylidae</taxon>
        <taxon>Strongylus</taxon>
    </lineage>
</organism>
<dbReference type="InterPro" id="IPR018490">
    <property type="entry name" value="cNMP-bd_dom_sf"/>
</dbReference>
<dbReference type="OrthoDB" id="417078at2759"/>
<dbReference type="PANTHER" id="PTHR11635:SF152">
    <property type="entry name" value="CAMP-DEPENDENT PROTEIN KINASE TYPE I REGULATORY SUBUNIT-RELATED"/>
    <property type="match status" value="1"/>
</dbReference>
<name>A0A3P7JT76_STRVU</name>
<protein>
    <recommendedName>
        <fullName evidence="4">Cyclic nucleotide-binding domain-containing protein</fullName>
    </recommendedName>
</protein>
<dbReference type="GO" id="GO:0005952">
    <property type="term" value="C:cAMP-dependent protein kinase complex"/>
    <property type="evidence" value="ECO:0007669"/>
    <property type="project" value="InterPro"/>
</dbReference>
<evidence type="ECO:0000313" key="5">
    <source>
        <dbReference type="EMBL" id="VDM84233.1"/>
    </source>
</evidence>
<dbReference type="InterPro" id="IPR000595">
    <property type="entry name" value="cNMP-bd_dom"/>
</dbReference>
<sequence>MMKEWALRKDRRRAAISAESIEEDDTEYKKEDEAKTMFDVMFPVEKQAGETIIKQGEEGDNFYVIDKGVSYWFSIESFSSAFLFDFLSFLCLLSIHI</sequence>
<dbReference type="GO" id="GO:0030552">
    <property type="term" value="F:cAMP binding"/>
    <property type="evidence" value="ECO:0007669"/>
    <property type="project" value="UniProtKB-KW"/>
</dbReference>
<dbReference type="AlphaFoldDB" id="A0A3P7JT76"/>
<feature type="domain" description="Cyclic nucleotide-binding" evidence="4">
    <location>
        <begin position="31"/>
        <end position="68"/>
    </location>
</feature>
<evidence type="ECO:0000313" key="6">
    <source>
        <dbReference type="Proteomes" id="UP000270094"/>
    </source>
</evidence>
<evidence type="ECO:0000256" key="3">
    <source>
        <dbReference type="ARBA" id="ARBA00023149"/>
    </source>
</evidence>
<keyword evidence="2" id="KW-0547">Nucleotide-binding</keyword>
<keyword evidence="2" id="KW-0116">cAMP-binding</keyword>
<dbReference type="PROSITE" id="PS50042">
    <property type="entry name" value="CNMP_BINDING_3"/>
    <property type="match status" value="1"/>
</dbReference>
<dbReference type="GO" id="GO:0004862">
    <property type="term" value="F:cAMP-dependent protein kinase inhibitor activity"/>
    <property type="evidence" value="ECO:0007669"/>
    <property type="project" value="TreeGrafter"/>
</dbReference>
<dbReference type="GO" id="GO:0005829">
    <property type="term" value="C:cytosol"/>
    <property type="evidence" value="ECO:0007669"/>
    <property type="project" value="TreeGrafter"/>
</dbReference>
<comment type="similarity">
    <text evidence="1">Belongs to the cAMP-dependent kinase regulatory chain family.</text>
</comment>
<dbReference type="PRINTS" id="PR00103">
    <property type="entry name" value="CAMPKINASE"/>
</dbReference>
<dbReference type="SUPFAM" id="SSF51206">
    <property type="entry name" value="cAMP-binding domain-like"/>
    <property type="match status" value="1"/>
</dbReference>
<dbReference type="EMBL" id="UYYB01128608">
    <property type="protein sequence ID" value="VDM84233.1"/>
    <property type="molecule type" value="Genomic_DNA"/>
</dbReference>
<evidence type="ECO:0000259" key="4">
    <source>
        <dbReference type="PROSITE" id="PS50042"/>
    </source>
</evidence>
<dbReference type="PANTHER" id="PTHR11635">
    <property type="entry name" value="CAMP-DEPENDENT PROTEIN KINASE REGULATORY CHAIN"/>
    <property type="match status" value="1"/>
</dbReference>
<proteinExistence type="inferred from homology"/>
<dbReference type="InterPro" id="IPR014710">
    <property type="entry name" value="RmlC-like_jellyroll"/>
</dbReference>